<dbReference type="KEGG" id="bgo:BM43_4740"/>
<evidence type="ECO:0000313" key="2">
    <source>
        <dbReference type="Proteomes" id="UP000029590"/>
    </source>
</evidence>
<dbReference type="AlphaFoldDB" id="A0AAW3F059"/>
<dbReference type="RefSeq" id="WP_052409229.1">
    <property type="nucleotide sequence ID" value="NZ_CADEXY010000005.1"/>
</dbReference>
<reference evidence="1 2" key="1">
    <citation type="submission" date="2014-04" db="EMBL/GenBank/DDBJ databases">
        <authorList>
            <person name="Bishop-Lilly K.A."/>
            <person name="Broomall S.M."/>
            <person name="Chain P.S."/>
            <person name="Chertkov O."/>
            <person name="Coyne S.R."/>
            <person name="Daligault H.E."/>
            <person name="Davenport K.W."/>
            <person name="Erkkila T."/>
            <person name="Frey K.G."/>
            <person name="Gibbons H.S."/>
            <person name="Gu W."/>
            <person name="Jaissle J."/>
            <person name="Johnson S.L."/>
            <person name="Koroleva G.I."/>
            <person name="Ladner J.T."/>
            <person name="Lo C.-C."/>
            <person name="Minogue T.D."/>
            <person name="Munk C."/>
            <person name="Palacios G.F."/>
            <person name="Redden C.L."/>
            <person name="Rosenzweig C.N."/>
            <person name="Scholz M.B."/>
            <person name="Teshima H."/>
            <person name="Xu Y."/>
        </authorList>
    </citation>
    <scope>NUCLEOTIDE SEQUENCE [LARGE SCALE GENOMIC DNA]</scope>
    <source>
        <strain evidence="2">gladioli</strain>
    </source>
</reference>
<dbReference type="EMBL" id="JPGG01000016">
    <property type="protein sequence ID" value="KGC14247.1"/>
    <property type="molecule type" value="Genomic_DNA"/>
</dbReference>
<comment type="caution">
    <text evidence="1">The sequence shown here is derived from an EMBL/GenBank/DDBJ whole genome shotgun (WGS) entry which is preliminary data.</text>
</comment>
<organism evidence="1 2">
    <name type="scientific">Burkholderia gladioli</name>
    <name type="common">Pseudomonas marginata</name>
    <name type="synonym">Phytomonas marginata</name>
    <dbReference type="NCBI Taxonomy" id="28095"/>
    <lineage>
        <taxon>Bacteria</taxon>
        <taxon>Pseudomonadati</taxon>
        <taxon>Pseudomonadota</taxon>
        <taxon>Betaproteobacteria</taxon>
        <taxon>Burkholderiales</taxon>
        <taxon>Burkholderiaceae</taxon>
        <taxon>Burkholderia</taxon>
    </lineage>
</organism>
<gene>
    <name evidence="1" type="ORF">DM48_3034</name>
</gene>
<proteinExistence type="predicted"/>
<name>A0AAW3F059_BURGA</name>
<dbReference type="Proteomes" id="UP000029590">
    <property type="component" value="Unassembled WGS sequence"/>
</dbReference>
<protein>
    <submittedName>
        <fullName evidence="1">Uncharacterized protein</fullName>
    </submittedName>
</protein>
<evidence type="ECO:0000313" key="1">
    <source>
        <dbReference type="EMBL" id="KGC14247.1"/>
    </source>
</evidence>
<sequence>MRSPWHEVHVMVDGAALRLLSGAAPITIDHEGDPAAALAACLDRLPKRRLAVLNRLHLVLAHPWAHAVVLPWQDGVLAESAWQAYARALLAERAIHDARRVRIEASPHGRSRLAVAAPEALIEAAAGACRAAGWTLAGCRDLLSAALHRHAGALASVDDARLALLQAGALTCVFRRDGQWRDVITLAWRGGRLRDVLDAAALMARQPASLRTFLCAVEPVAASLLDDDERDGDGTIRLAAPLACLDGASA</sequence>
<accession>A0AAW3F059</accession>